<feature type="region of interest" description="Disordered" evidence="1">
    <location>
        <begin position="100"/>
        <end position="148"/>
    </location>
</feature>
<dbReference type="AlphaFoldDB" id="A0A9Q3P448"/>
<reference evidence="2" key="1">
    <citation type="submission" date="2021-03" db="EMBL/GenBank/DDBJ databases">
        <title>Draft genome sequence of rust myrtle Austropuccinia psidii MF-1, a brazilian biotype.</title>
        <authorList>
            <person name="Quecine M.C."/>
            <person name="Pachon D.M.R."/>
            <person name="Bonatelli M.L."/>
            <person name="Correr F.H."/>
            <person name="Franceschini L.M."/>
            <person name="Leite T.F."/>
            <person name="Margarido G.R.A."/>
            <person name="Almeida C.A."/>
            <person name="Ferrarezi J.A."/>
            <person name="Labate C.A."/>
        </authorList>
    </citation>
    <scope>NUCLEOTIDE SEQUENCE</scope>
    <source>
        <strain evidence="2">MF-1</strain>
    </source>
</reference>
<evidence type="ECO:0000313" key="3">
    <source>
        <dbReference type="Proteomes" id="UP000765509"/>
    </source>
</evidence>
<name>A0A9Q3P448_9BASI</name>
<feature type="compositionally biased region" description="Polar residues" evidence="1">
    <location>
        <begin position="124"/>
        <end position="148"/>
    </location>
</feature>
<dbReference type="Proteomes" id="UP000765509">
    <property type="component" value="Unassembled WGS sequence"/>
</dbReference>
<keyword evidence="3" id="KW-1185">Reference proteome</keyword>
<feature type="compositionally biased region" description="Basic residues" evidence="1">
    <location>
        <begin position="113"/>
        <end position="123"/>
    </location>
</feature>
<sequence>MKLDAVSIVVPNALLSYYLLGKLGGNSNLSQFVENLIFNEDIIEKPLLILLQLQDFANHNNHNPDRNESKSTALTTLSDQPYKIVLYCDNFKHNRRCTTHKREESLAENPHLRPSRKDKKRKNNPSAHLSIVQASITLSESTQPTPTK</sequence>
<dbReference type="OrthoDB" id="2512596at2759"/>
<proteinExistence type="predicted"/>
<evidence type="ECO:0000256" key="1">
    <source>
        <dbReference type="SAM" id="MobiDB-lite"/>
    </source>
</evidence>
<accession>A0A9Q3P448</accession>
<organism evidence="2 3">
    <name type="scientific">Austropuccinia psidii MF-1</name>
    <dbReference type="NCBI Taxonomy" id="1389203"/>
    <lineage>
        <taxon>Eukaryota</taxon>
        <taxon>Fungi</taxon>
        <taxon>Dikarya</taxon>
        <taxon>Basidiomycota</taxon>
        <taxon>Pucciniomycotina</taxon>
        <taxon>Pucciniomycetes</taxon>
        <taxon>Pucciniales</taxon>
        <taxon>Sphaerophragmiaceae</taxon>
        <taxon>Austropuccinia</taxon>
    </lineage>
</organism>
<protein>
    <submittedName>
        <fullName evidence="2">Uncharacterized protein</fullName>
    </submittedName>
</protein>
<gene>
    <name evidence="2" type="ORF">O181_089123</name>
</gene>
<dbReference type="EMBL" id="AVOT02054730">
    <property type="protein sequence ID" value="MBW0549408.1"/>
    <property type="molecule type" value="Genomic_DNA"/>
</dbReference>
<comment type="caution">
    <text evidence="2">The sequence shown here is derived from an EMBL/GenBank/DDBJ whole genome shotgun (WGS) entry which is preliminary data.</text>
</comment>
<evidence type="ECO:0000313" key="2">
    <source>
        <dbReference type="EMBL" id="MBW0549408.1"/>
    </source>
</evidence>